<gene>
    <name evidence="4" type="ORF">BN2476_380107</name>
</gene>
<keyword evidence="2" id="KW-1133">Transmembrane helix</keyword>
<name>A0A1N7SA15_9BURK</name>
<feature type="transmembrane region" description="Helical" evidence="2">
    <location>
        <begin position="585"/>
        <end position="604"/>
    </location>
</feature>
<dbReference type="PANTHER" id="PTHR10566">
    <property type="entry name" value="CHAPERONE-ACTIVITY OF BC1 COMPLEX CABC1 -RELATED"/>
    <property type="match status" value="1"/>
</dbReference>
<evidence type="ECO:0000313" key="5">
    <source>
        <dbReference type="Proteomes" id="UP000195569"/>
    </source>
</evidence>
<dbReference type="AlphaFoldDB" id="A0A1N7SA15"/>
<proteinExistence type="inferred from homology"/>
<evidence type="ECO:0000256" key="1">
    <source>
        <dbReference type="ARBA" id="ARBA00009670"/>
    </source>
</evidence>
<dbReference type="EMBL" id="CYGY02000038">
    <property type="protein sequence ID" value="SIT44249.1"/>
    <property type="molecule type" value="Genomic_DNA"/>
</dbReference>
<accession>A0A1N7SA15</accession>
<comment type="similarity">
    <text evidence="1">Belongs to the protein kinase superfamily. ADCK protein kinase family.</text>
</comment>
<keyword evidence="2" id="KW-0472">Membrane</keyword>
<keyword evidence="4" id="KW-0503">Monooxygenase</keyword>
<dbReference type="GO" id="GO:0004497">
    <property type="term" value="F:monooxygenase activity"/>
    <property type="evidence" value="ECO:0007669"/>
    <property type="project" value="UniProtKB-KW"/>
</dbReference>
<dbReference type="InterPro" id="IPR050154">
    <property type="entry name" value="UbiB_kinase"/>
</dbReference>
<keyword evidence="4" id="KW-0830">Ubiquinone</keyword>
<keyword evidence="5" id="KW-1185">Reference proteome</keyword>
<keyword evidence="4" id="KW-0560">Oxidoreductase</keyword>
<protein>
    <submittedName>
        <fullName evidence="4">Ubiquinone biosynthesis monooxygenase UbiB</fullName>
    </submittedName>
</protein>
<comment type="caution">
    <text evidence="4">The sequence shown here is derived from an EMBL/GenBank/DDBJ whole genome shotgun (WGS) entry which is preliminary data.</text>
</comment>
<keyword evidence="2" id="KW-0812">Transmembrane</keyword>
<feature type="domain" description="ABC1 atypical kinase-like" evidence="3">
    <location>
        <begin position="182"/>
        <end position="427"/>
    </location>
</feature>
<dbReference type="SUPFAM" id="SSF56112">
    <property type="entry name" value="Protein kinase-like (PK-like)"/>
    <property type="match status" value="1"/>
</dbReference>
<evidence type="ECO:0000256" key="2">
    <source>
        <dbReference type="SAM" id="Phobius"/>
    </source>
</evidence>
<dbReference type="InterPro" id="IPR004147">
    <property type="entry name" value="ABC1_dom"/>
</dbReference>
<evidence type="ECO:0000313" key="4">
    <source>
        <dbReference type="EMBL" id="SIT44249.1"/>
    </source>
</evidence>
<dbReference type="InterPro" id="IPR011009">
    <property type="entry name" value="Kinase-like_dom_sf"/>
</dbReference>
<reference evidence="4" key="1">
    <citation type="submission" date="2016-12" db="EMBL/GenBank/DDBJ databases">
        <authorList>
            <person name="Moulin L."/>
        </authorList>
    </citation>
    <scope>NUCLEOTIDE SEQUENCE [LARGE SCALE GENOMIC DNA]</scope>
    <source>
        <strain evidence="4">STM 7183</strain>
    </source>
</reference>
<dbReference type="Proteomes" id="UP000195569">
    <property type="component" value="Unassembled WGS sequence"/>
</dbReference>
<sequence length="606" mass="67369">MGIRRGRNVTKGLQAAHRLSGDRMPMAWPYVEAGHMPISWPYVEAGHMPIPAASGARQSPCGCSWRRIPANLSGLFTHRRCVLPNDPPMPPLFRRLRLLFHTLRYGARLVWLAAPEHHKLHWFVTLASRVHASPGGRAGVQRALPNLGPLASAFAEALARRPELATGTLHDAIDAVGHLETPLPPEEVEQALAAALGRPVPTLFASIDLTPARNGFAEQTHVARLAEAINGHRDIAIKLVRAAQVQEIADEAALLRWVARWMEKLSKNARRLRLRDLADAFTQDILRRFDLRAEAANLSQTAHHFADDKRLAIPAVIWELCTDRTLAMQHVESLPALDLAGLSARGVKLVPLAEHIIEVVTEQAFEHGFFHATLDARRVRVSIEPDTLGRIVLADFAVMSSLSTHEREFFVQGATALFDQDYGRLAHLHHEAGHVSSETRPEKLEAELRTRAEAHFAPQSHERSAGALFHHLLFAVRPFGGDVPPRLVAAQRTFEQAEMLANALHPGVDSWKIARSVLATLARREFDHRGWARHIAQELPHLAHLVPRIPQLAVRYLQHQHEAANARQQAQLVSDVLTEYRRTRVLLWACTICGGVLGAVAVLLTY</sequence>
<organism evidence="4 5">
    <name type="scientific">Paraburkholderia piptadeniae</name>
    <dbReference type="NCBI Taxonomy" id="1701573"/>
    <lineage>
        <taxon>Bacteria</taxon>
        <taxon>Pseudomonadati</taxon>
        <taxon>Pseudomonadota</taxon>
        <taxon>Betaproteobacteria</taxon>
        <taxon>Burkholderiales</taxon>
        <taxon>Burkholderiaceae</taxon>
        <taxon>Paraburkholderia</taxon>
    </lineage>
</organism>
<dbReference type="PANTHER" id="PTHR10566:SF113">
    <property type="entry name" value="PROTEIN ACTIVITY OF BC1 COMPLEX KINASE 7, CHLOROPLASTIC"/>
    <property type="match status" value="1"/>
</dbReference>
<dbReference type="Pfam" id="PF03109">
    <property type="entry name" value="ABC1"/>
    <property type="match status" value="1"/>
</dbReference>
<evidence type="ECO:0000259" key="3">
    <source>
        <dbReference type="Pfam" id="PF03109"/>
    </source>
</evidence>